<reference evidence="2 3" key="1">
    <citation type="submission" date="2021-06" db="EMBL/GenBank/DDBJ databases">
        <title>Caerostris extrusa draft genome.</title>
        <authorList>
            <person name="Kono N."/>
            <person name="Arakawa K."/>
        </authorList>
    </citation>
    <scope>NUCLEOTIDE SEQUENCE [LARGE SCALE GENOMIC DNA]</scope>
</reference>
<organism evidence="2 3">
    <name type="scientific">Caerostris extrusa</name>
    <name type="common">Bark spider</name>
    <name type="synonym">Caerostris bankana</name>
    <dbReference type="NCBI Taxonomy" id="172846"/>
    <lineage>
        <taxon>Eukaryota</taxon>
        <taxon>Metazoa</taxon>
        <taxon>Ecdysozoa</taxon>
        <taxon>Arthropoda</taxon>
        <taxon>Chelicerata</taxon>
        <taxon>Arachnida</taxon>
        <taxon>Araneae</taxon>
        <taxon>Araneomorphae</taxon>
        <taxon>Entelegynae</taxon>
        <taxon>Araneoidea</taxon>
        <taxon>Araneidae</taxon>
        <taxon>Caerostris</taxon>
    </lineage>
</organism>
<evidence type="ECO:0000313" key="3">
    <source>
        <dbReference type="Proteomes" id="UP001054945"/>
    </source>
</evidence>
<dbReference type="EMBL" id="BPLR01010011">
    <property type="protein sequence ID" value="GIY36116.1"/>
    <property type="molecule type" value="Genomic_DNA"/>
</dbReference>
<evidence type="ECO:0000313" key="2">
    <source>
        <dbReference type="EMBL" id="GIY36116.1"/>
    </source>
</evidence>
<feature type="compositionally biased region" description="Basic and acidic residues" evidence="1">
    <location>
        <begin position="85"/>
        <end position="100"/>
    </location>
</feature>
<protein>
    <submittedName>
        <fullName evidence="2">Uncharacterized protein</fullName>
    </submittedName>
</protein>
<evidence type="ECO:0000256" key="1">
    <source>
        <dbReference type="SAM" id="MobiDB-lite"/>
    </source>
</evidence>
<feature type="region of interest" description="Disordered" evidence="1">
    <location>
        <begin position="73"/>
        <end position="112"/>
    </location>
</feature>
<sequence length="129" mass="14834">MILVAGKAELDSRAGPRYKGIPEETRTDAGLKGTHCRIKNIVQEETKDAFVRFTKPTEEVLEFMPTLRKKTHVIQKRKKTMRNIQESKDSLNCRSLEKPEQRKKRTEYPIPRNYLTEPGAGIAYSKSIS</sequence>
<accession>A0AAV4ST54</accession>
<gene>
    <name evidence="2" type="ORF">CEXT_399861</name>
</gene>
<comment type="caution">
    <text evidence="2">The sequence shown here is derived from an EMBL/GenBank/DDBJ whole genome shotgun (WGS) entry which is preliminary data.</text>
</comment>
<dbReference type="AlphaFoldDB" id="A0AAV4ST54"/>
<dbReference type="Proteomes" id="UP001054945">
    <property type="component" value="Unassembled WGS sequence"/>
</dbReference>
<name>A0AAV4ST54_CAEEX</name>
<proteinExistence type="predicted"/>
<keyword evidence="3" id="KW-1185">Reference proteome</keyword>